<comment type="caution">
    <text evidence="2">The sequence shown here is derived from an EMBL/GenBank/DDBJ whole genome shotgun (WGS) entry which is preliminary data.</text>
</comment>
<name>A0A0K9NHW0_ZOSMR</name>
<gene>
    <name evidence="2" type="ORF">ZOSMA_96G00350</name>
</gene>
<accession>A0A0K9NHW0</accession>
<evidence type="ECO:0000313" key="2">
    <source>
        <dbReference type="EMBL" id="KMZ56361.1"/>
    </source>
</evidence>
<dbReference type="OrthoDB" id="755532at2759"/>
<organism evidence="2 3">
    <name type="scientific">Zostera marina</name>
    <name type="common">Eelgrass</name>
    <dbReference type="NCBI Taxonomy" id="29655"/>
    <lineage>
        <taxon>Eukaryota</taxon>
        <taxon>Viridiplantae</taxon>
        <taxon>Streptophyta</taxon>
        <taxon>Embryophyta</taxon>
        <taxon>Tracheophyta</taxon>
        <taxon>Spermatophyta</taxon>
        <taxon>Magnoliopsida</taxon>
        <taxon>Liliopsida</taxon>
        <taxon>Zosteraceae</taxon>
        <taxon>Zostera</taxon>
    </lineage>
</organism>
<proteinExistence type="predicted"/>
<dbReference type="EMBL" id="LFYR01002199">
    <property type="protein sequence ID" value="KMZ56361.1"/>
    <property type="molecule type" value="Genomic_DNA"/>
</dbReference>
<feature type="compositionally biased region" description="Polar residues" evidence="1">
    <location>
        <begin position="57"/>
        <end position="73"/>
    </location>
</feature>
<dbReference type="PANTHER" id="PTHR33237">
    <property type="entry name" value="F2P16.13 PROTEIN-RELATED"/>
    <property type="match status" value="1"/>
</dbReference>
<dbReference type="PANTHER" id="PTHR33237:SF31">
    <property type="entry name" value="F2P16.13 PROTEIN"/>
    <property type="match status" value="1"/>
</dbReference>
<feature type="region of interest" description="Disordered" evidence="1">
    <location>
        <begin position="102"/>
        <end position="141"/>
    </location>
</feature>
<sequence length="201" mass="21894">METTTTTTTVTTVTKSTTVTSTIGSGGGEGWAQSKKNQLFKTVKNFFSKASKKASLKQITNGENNEHQPSITNGGDIDDVFYFPKTPARMFTRKIKKTLSYPRFDSSSKQKSASTTATSSSLFTSDEDGGGDTEYDRRDTDVGGGEIWKRSILLGEKCDPLNFSGAIFYDSNGRITDNKGSNPRTNSRRKLTFPVAGSGDY</sequence>
<dbReference type="Proteomes" id="UP000036987">
    <property type="component" value="Unassembled WGS sequence"/>
</dbReference>
<evidence type="ECO:0000256" key="1">
    <source>
        <dbReference type="SAM" id="MobiDB-lite"/>
    </source>
</evidence>
<feature type="compositionally biased region" description="Polar residues" evidence="1">
    <location>
        <begin position="173"/>
        <end position="185"/>
    </location>
</feature>
<reference evidence="3" key="1">
    <citation type="journal article" date="2016" name="Nature">
        <title>The genome of the seagrass Zostera marina reveals angiosperm adaptation to the sea.</title>
        <authorList>
            <person name="Olsen J.L."/>
            <person name="Rouze P."/>
            <person name="Verhelst B."/>
            <person name="Lin Y.-C."/>
            <person name="Bayer T."/>
            <person name="Collen J."/>
            <person name="Dattolo E."/>
            <person name="De Paoli E."/>
            <person name="Dittami S."/>
            <person name="Maumus F."/>
            <person name="Michel G."/>
            <person name="Kersting A."/>
            <person name="Lauritano C."/>
            <person name="Lohaus R."/>
            <person name="Toepel M."/>
            <person name="Tonon T."/>
            <person name="Vanneste K."/>
            <person name="Amirebrahimi M."/>
            <person name="Brakel J."/>
            <person name="Bostroem C."/>
            <person name="Chovatia M."/>
            <person name="Grimwood J."/>
            <person name="Jenkins J.W."/>
            <person name="Jueterbock A."/>
            <person name="Mraz A."/>
            <person name="Stam W.T."/>
            <person name="Tice H."/>
            <person name="Bornberg-Bauer E."/>
            <person name="Green P.J."/>
            <person name="Pearson G.A."/>
            <person name="Procaccini G."/>
            <person name="Duarte C.M."/>
            <person name="Schmutz J."/>
            <person name="Reusch T.B.H."/>
            <person name="Van de Peer Y."/>
        </authorList>
    </citation>
    <scope>NUCLEOTIDE SEQUENCE [LARGE SCALE GENOMIC DNA]</scope>
    <source>
        <strain evidence="3">cv. Finnish</strain>
    </source>
</reference>
<protein>
    <submittedName>
        <fullName evidence="2">Uncharacterized protein</fullName>
    </submittedName>
</protein>
<feature type="compositionally biased region" description="Low complexity" evidence="1">
    <location>
        <begin position="107"/>
        <end position="124"/>
    </location>
</feature>
<feature type="region of interest" description="Disordered" evidence="1">
    <location>
        <begin position="57"/>
        <end position="78"/>
    </location>
</feature>
<feature type="region of interest" description="Disordered" evidence="1">
    <location>
        <begin position="172"/>
        <end position="201"/>
    </location>
</feature>
<dbReference type="AlphaFoldDB" id="A0A0K9NHW0"/>
<evidence type="ECO:0000313" key="3">
    <source>
        <dbReference type="Proteomes" id="UP000036987"/>
    </source>
</evidence>
<keyword evidence="3" id="KW-1185">Reference proteome</keyword>